<dbReference type="RefSeq" id="WP_073322941.1">
    <property type="nucleotide sequence ID" value="NZ_FQWD01000004.1"/>
</dbReference>
<dbReference type="OrthoDB" id="6208912at2"/>
<protein>
    <submittedName>
        <fullName evidence="2">PilZ domain-containing protein</fullName>
    </submittedName>
</protein>
<name>A0A1M5L3J2_9ALTE</name>
<gene>
    <name evidence="2" type="ORF">SAMN05216361_2509</name>
</gene>
<dbReference type="SUPFAM" id="SSF141371">
    <property type="entry name" value="PilZ domain-like"/>
    <property type="match status" value="1"/>
</dbReference>
<dbReference type="Gene3D" id="2.40.10.220">
    <property type="entry name" value="predicted glycosyltransferase like domains"/>
    <property type="match status" value="2"/>
</dbReference>
<reference evidence="3" key="1">
    <citation type="submission" date="2016-11" db="EMBL/GenBank/DDBJ databases">
        <authorList>
            <person name="Varghese N."/>
            <person name="Submissions S."/>
        </authorList>
    </citation>
    <scope>NUCLEOTIDE SEQUENCE [LARGE SCALE GENOMIC DNA]</scope>
    <source>
        <strain evidence="3">CGMCC 1.8995</strain>
    </source>
</reference>
<proteinExistence type="predicted"/>
<feature type="domain" description="PilZ" evidence="1">
    <location>
        <begin position="497"/>
        <end position="578"/>
    </location>
</feature>
<evidence type="ECO:0000313" key="2">
    <source>
        <dbReference type="EMBL" id="SHG59571.1"/>
    </source>
</evidence>
<organism evidence="2 3">
    <name type="scientific">Marisediminitalea aggregata</name>
    <dbReference type="NCBI Taxonomy" id="634436"/>
    <lineage>
        <taxon>Bacteria</taxon>
        <taxon>Pseudomonadati</taxon>
        <taxon>Pseudomonadota</taxon>
        <taxon>Gammaproteobacteria</taxon>
        <taxon>Alteromonadales</taxon>
        <taxon>Alteromonadaceae</taxon>
        <taxon>Marisediminitalea</taxon>
    </lineage>
</organism>
<dbReference type="InterPro" id="IPR009875">
    <property type="entry name" value="PilZ_domain"/>
</dbReference>
<dbReference type="EMBL" id="FQWD01000004">
    <property type="protein sequence ID" value="SHG59571.1"/>
    <property type="molecule type" value="Genomic_DNA"/>
</dbReference>
<dbReference type="AlphaFoldDB" id="A0A1M5L3J2"/>
<sequence length="840" mass="96368">MNQDLSQYASVIEQLKPMVKEPEFNQVLQQIASHIPKEKRFLIKMEVKRLARPCLRAIDLRGQVDGQCKLYEYNGIKHYLDDVAIEVFEQQVRIFGLYCFGVYEAVMATENNFRVIREKAEARNEKEQEVADKPKNSLTQFDVINIGLLDYAKRNEERMNFAVALEIFTETNNSLRATSVDISSHGLKIKLSKEQLFKPGEKIGVYFRGLETEYSLDKKQAIKYQVVSISRKQEHQFLQMKRLADAPNNAFDQFIDKFIHGNKRRYKVNMDNTVDAIINKSCEQYFSPSCPTLPVYIDVNEGRALPRFAMANELNRHILGYWNDEEDELRLGYLLNQERIQYLIESKEDVPTLFIYAFNHIQNGKVYFYSASHIDLARHEKLRNLFLGFGARKVSWRVFKISLSNMSPKQAYAPLSLPDEVGTKVKRQNAKPAPRLMAKLKNLAYIAQITDITSDAEQLLFSQIKIDRSQLKALKLFGHARNRPPFPVKAFRYKFHEQRMETRYLLRTSVNLHARGQTITGVSEDISINGLRIEIEGEYHGDVNMRVVLAFPKLQELTSKFDVSNLQYRVVHVSGDKNILHLRTVAGEDGLSARTFFAELIKSNKASLKTYPDEEEIPGIGHALRCINAKNPATLAFVLSKTSGRYHPQVGVLGETSPRLKNLCGHFAEQNKLNLEVFFRDRHLDAPFVQHAIKQVKTEHQPVMRELFVAFKPTEKDPRAAIDARYEHRFSSHDAQKQFIADTLKDGQFIAMSVSVTTTGKPDLEMLQSEINYIGVYAIHRAKELEERLWSIGACVHAVDITDEVLLRFGFDLQEVQANYQTPSQHAIEPSGIKALLKSG</sequence>
<dbReference type="Proteomes" id="UP000184520">
    <property type="component" value="Unassembled WGS sequence"/>
</dbReference>
<feature type="domain" description="PilZ" evidence="1">
    <location>
        <begin position="153"/>
        <end position="235"/>
    </location>
</feature>
<accession>A0A1M5L3J2</accession>
<dbReference type="Pfam" id="PF07238">
    <property type="entry name" value="PilZ"/>
    <property type="match status" value="2"/>
</dbReference>
<keyword evidence="3" id="KW-1185">Reference proteome</keyword>
<evidence type="ECO:0000313" key="3">
    <source>
        <dbReference type="Proteomes" id="UP000184520"/>
    </source>
</evidence>
<evidence type="ECO:0000259" key="1">
    <source>
        <dbReference type="Pfam" id="PF07238"/>
    </source>
</evidence>
<dbReference type="GO" id="GO:0035438">
    <property type="term" value="F:cyclic-di-GMP binding"/>
    <property type="evidence" value="ECO:0007669"/>
    <property type="project" value="InterPro"/>
</dbReference>